<comment type="pathway">
    <text evidence="3">Lipid metabolism.</text>
</comment>
<evidence type="ECO:0000256" key="11">
    <source>
        <dbReference type="ARBA" id="ARBA00041467"/>
    </source>
</evidence>
<feature type="domain" description="Alpha-D-phosphohexomutase alpha/beta/alpha" evidence="14">
    <location>
        <begin position="195"/>
        <end position="302"/>
    </location>
</feature>
<feature type="domain" description="Alpha-D-phosphohexomutase alpha/beta/alpha" evidence="15">
    <location>
        <begin position="310"/>
        <end position="437"/>
    </location>
</feature>
<dbReference type="Gene3D" id="3.30.310.50">
    <property type="entry name" value="Alpha-D-phosphohexomutase, C-terminal domain"/>
    <property type="match status" value="1"/>
</dbReference>
<evidence type="ECO:0000256" key="3">
    <source>
        <dbReference type="ARBA" id="ARBA00005189"/>
    </source>
</evidence>
<dbReference type="RefSeq" id="WP_203353310.1">
    <property type="nucleotide sequence ID" value="NZ_CP069127.1"/>
</dbReference>
<evidence type="ECO:0000313" key="17">
    <source>
        <dbReference type="Proteomes" id="UP000596248"/>
    </source>
</evidence>
<protein>
    <recommendedName>
        <fullName evidence="9">Phosphoglucomutase</fullName>
    </recommendedName>
    <alternativeName>
        <fullName evidence="11">Alpha-phosphoglucomutase</fullName>
    </alternativeName>
    <alternativeName>
        <fullName evidence="10">Glucose phosphomutase</fullName>
    </alternativeName>
</protein>
<comment type="cofactor">
    <cofactor evidence="1">
        <name>Mg(2+)</name>
        <dbReference type="ChEBI" id="CHEBI:18420"/>
    </cofactor>
</comment>
<name>A0ABX7FJ38_BRECH</name>
<dbReference type="SUPFAM" id="SSF55957">
    <property type="entry name" value="Phosphoglucomutase, C-terminal domain"/>
    <property type="match status" value="1"/>
</dbReference>
<evidence type="ECO:0000256" key="4">
    <source>
        <dbReference type="ARBA" id="ARBA00010231"/>
    </source>
</evidence>
<comment type="similarity">
    <text evidence="4 12">Belongs to the phosphohexose mutase family.</text>
</comment>
<proteinExistence type="inferred from homology"/>
<keyword evidence="6 12" id="KW-0479">Metal-binding</keyword>
<keyword evidence="8" id="KW-0413">Isomerase</keyword>
<evidence type="ECO:0000259" key="15">
    <source>
        <dbReference type="Pfam" id="PF02880"/>
    </source>
</evidence>
<reference evidence="16 17" key="1">
    <citation type="submission" date="2021-01" db="EMBL/GenBank/DDBJ databases">
        <title>Identification of strong promoters based on the transcriptome of Brevibacillus choshinensis.</title>
        <authorList>
            <person name="Yao D."/>
            <person name="Zhang K."/>
            <person name="Wu J."/>
        </authorList>
    </citation>
    <scope>NUCLEOTIDE SEQUENCE [LARGE SCALE GENOMIC DNA]</scope>
    <source>
        <strain evidence="16 17">HPD31-SP3</strain>
    </source>
</reference>
<dbReference type="Pfam" id="PF02880">
    <property type="entry name" value="PGM_PMM_III"/>
    <property type="match status" value="1"/>
</dbReference>
<evidence type="ECO:0000256" key="5">
    <source>
        <dbReference type="ARBA" id="ARBA00022553"/>
    </source>
</evidence>
<evidence type="ECO:0000256" key="9">
    <source>
        <dbReference type="ARBA" id="ARBA00039995"/>
    </source>
</evidence>
<evidence type="ECO:0000259" key="14">
    <source>
        <dbReference type="Pfam" id="PF02879"/>
    </source>
</evidence>
<dbReference type="Pfam" id="PF02879">
    <property type="entry name" value="PGM_PMM_II"/>
    <property type="match status" value="1"/>
</dbReference>
<accession>A0ABX7FJ38</accession>
<sequence>MPADLLAELKQIQSDSSEIEERFYKDLEFGTGGMRGVIGAGTNRLNIYTVRRAALGIARYLGKKAEAEVRQGVAIAYDSRKYSREFAQQMSDLLSRTGIKVHLFPEIAPTPLLSFAIRHLQASAGLVLTASHNPPEYNGIKVYNQEGGQITEEDARGIYEEIQAISDPLVLSIEELFSQGDTESIVMIGNDVIEAYSQRVEQLLCQRQLIAERGGDLTIVYTPLHGTGATIIPDILKRVGFTKVCLVEEQATADPRFPTVKAPNPEEPQAFELALKLATELQADLIMATDPDADRLGVLVKTGTKYEMVNGNQLGALILSYLLEQSAGKDKDMQLQKGLVLKTIVTSDLGERIAESYGVETFNTLTGFKYIGEKIEECCKTGSHTFIFGYEESYGYLAGDFVRDKDAVQMTILVAEMALYYQQQSKGLFQVLDEIYSRFGYYREELHSFTATGKEGRLHMEESIEGLRENPPSQMAGIAVSVVEDYELQVRTVMETGRTEPLLLPRANVMKIILADASWMTVRPSGTEPKMKVYLSTNAHTKEEADKKISLLRGAMHDLIRFS</sequence>
<evidence type="ECO:0000313" key="16">
    <source>
        <dbReference type="EMBL" id="QRG66244.1"/>
    </source>
</evidence>
<organism evidence="16 17">
    <name type="scientific">Brevibacillus choshinensis</name>
    <dbReference type="NCBI Taxonomy" id="54911"/>
    <lineage>
        <taxon>Bacteria</taxon>
        <taxon>Bacillati</taxon>
        <taxon>Bacillota</taxon>
        <taxon>Bacilli</taxon>
        <taxon>Bacillales</taxon>
        <taxon>Paenibacillaceae</taxon>
        <taxon>Brevibacillus</taxon>
    </lineage>
</organism>
<dbReference type="EMBL" id="CP069127">
    <property type="protein sequence ID" value="QRG66244.1"/>
    <property type="molecule type" value="Genomic_DNA"/>
</dbReference>
<dbReference type="PROSITE" id="PS00710">
    <property type="entry name" value="PGM_PMM"/>
    <property type="match status" value="1"/>
</dbReference>
<comment type="pathway">
    <text evidence="2">Glycolipid metabolism; diglucosyl-diacylglycerol biosynthesis.</text>
</comment>
<dbReference type="InterPro" id="IPR005844">
    <property type="entry name" value="A-D-PHexomutase_a/b/a-I"/>
</dbReference>
<evidence type="ECO:0000259" key="13">
    <source>
        <dbReference type="Pfam" id="PF02878"/>
    </source>
</evidence>
<dbReference type="Proteomes" id="UP000596248">
    <property type="component" value="Chromosome"/>
</dbReference>
<dbReference type="InterPro" id="IPR016066">
    <property type="entry name" value="A-D-PHexomutase_CS"/>
</dbReference>
<dbReference type="InterPro" id="IPR036900">
    <property type="entry name" value="A-D-PHexomutase_C_sf"/>
</dbReference>
<feature type="domain" description="Alpha-D-phosphohexomutase alpha/beta/alpha" evidence="13">
    <location>
        <begin position="28"/>
        <end position="166"/>
    </location>
</feature>
<dbReference type="PANTHER" id="PTHR45745:SF1">
    <property type="entry name" value="PHOSPHOGLUCOMUTASE 2B-RELATED"/>
    <property type="match status" value="1"/>
</dbReference>
<evidence type="ECO:0000256" key="7">
    <source>
        <dbReference type="ARBA" id="ARBA00022842"/>
    </source>
</evidence>
<dbReference type="PANTHER" id="PTHR45745">
    <property type="entry name" value="PHOSPHOMANNOMUTASE 45A"/>
    <property type="match status" value="1"/>
</dbReference>
<dbReference type="InterPro" id="IPR005841">
    <property type="entry name" value="Alpha-D-phosphohexomutase_SF"/>
</dbReference>
<evidence type="ECO:0000256" key="8">
    <source>
        <dbReference type="ARBA" id="ARBA00023235"/>
    </source>
</evidence>
<keyword evidence="7 12" id="KW-0460">Magnesium</keyword>
<dbReference type="PRINTS" id="PR00509">
    <property type="entry name" value="PGMPMM"/>
</dbReference>
<dbReference type="SUPFAM" id="SSF53738">
    <property type="entry name" value="Phosphoglucomutase, first 3 domains"/>
    <property type="match status" value="3"/>
</dbReference>
<dbReference type="InterPro" id="IPR005846">
    <property type="entry name" value="A-D-PHexomutase_a/b/a-III"/>
</dbReference>
<evidence type="ECO:0000256" key="12">
    <source>
        <dbReference type="RuleBase" id="RU004326"/>
    </source>
</evidence>
<dbReference type="Gene3D" id="3.40.120.10">
    <property type="entry name" value="Alpha-D-Glucose-1,6-Bisphosphate, subunit A, domain 3"/>
    <property type="match status" value="3"/>
</dbReference>
<evidence type="ECO:0000256" key="10">
    <source>
        <dbReference type="ARBA" id="ARBA00041398"/>
    </source>
</evidence>
<dbReference type="InterPro" id="IPR016055">
    <property type="entry name" value="A-D-PHexomutase_a/b/a-I/II/III"/>
</dbReference>
<evidence type="ECO:0000256" key="6">
    <source>
        <dbReference type="ARBA" id="ARBA00022723"/>
    </source>
</evidence>
<dbReference type="CDD" id="cd05799">
    <property type="entry name" value="PGM2"/>
    <property type="match status" value="1"/>
</dbReference>
<keyword evidence="5" id="KW-0597">Phosphoprotein</keyword>
<gene>
    <name evidence="16" type="ORF">JNE38_22240</name>
</gene>
<evidence type="ECO:0000256" key="2">
    <source>
        <dbReference type="ARBA" id="ARBA00005164"/>
    </source>
</evidence>
<dbReference type="Pfam" id="PF02878">
    <property type="entry name" value="PGM_PMM_I"/>
    <property type="match status" value="1"/>
</dbReference>
<evidence type="ECO:0000256" key="1">
    <source>
        <dbReference type="ARBA" id="ARBA00001946"/>
    </source>
</evidence>
<dbReference type="InterPro" id="IPR005845">
    <property type="entry name" value="A-D-PHexomutase_a/b/a-II"/>
</dbReference>
<keyword evidence="17" id="KW-1185">Reference proteome</keyword>